<comment type="caution">
    <text evidence="14">The sequence shown here is derived from an EMBL/GenBank/DDBJ whole genome shotgun (WGS) entry which is preliminary data.</text>
</comment>
<evidence type="ECO:0000256" key="7">
    <source>
        <dbReference type="ARBA" id="ARBA00022801"/>
    </source>
</evidence>
<dbReference type="GO" id="GO:0006508">
    <property type="term" value="P:proteolysis"/>
    <property type="evidence" value="ECO:0007669"/>
    <property type="project" value="UniProtKB-KW"/>
</dbReference>
<evidence type="ECO:0000256" key="4">
    <source>
        <dbReference type="ARBA" id="ARBA00022670"/>
    </source>
</evidence>
<evidence type="ECO:0000256" key="10">
    <source>
        <dbReference type="ARBA" id="ARBA00023049"/>
    </source>
</evidence>
<evidence type="ECO:0000313" key="15">
    <source>
        <dbReference type="EMBL" id="MTU03498.1"/>
    </source>
</evidence>
<dbReference type="EMBL" id="WNBW01000001">
    <property type="protein sequence ID" value="MTU03498.1"/>
    <property type="molecule type" value="Genomic_DNA"/>
</dbReference>
<dbReference type="AlphaFoldDB" id="A0A7X2XES4"/>
<evidence type="ECO:0000256" key="1">
    <source>
        <dbReference type="ARBA" id="ARBA00004651"/>
    </source>
</evidence>
<feature type="domain" description="Peptidase M48" evidence="13">
    <location>
        <begin position="63"/>
        <end position="272"/>
    </location>
</feature>
<keyword evidence="7 12" id="KW-0378">Hydrolase</keyword>
<keyword evidence="11 12" id="KW-0472">Membrane</keyword>
<dbReference type="GO" id="GO:0005886">
    <property type="term" value="C:plasma membrane"/>
    <property type="evidence" value="ECO:0007669"/>
    <property type="project" value="UniProtKB-SubCell"/>
</dbReference>
<keyword evidence="3 12" id="KW-1003">Cell membrane</keyword>
<dbReference type="GO" id="GO:0008270">
    <property type="term" value="F:zinc ion binding"/>
    <property type="evidence" value="ECO:0007669"/>
    <property type="project" value="UniProtKB-UniRule"/>
</dbReference>
<keyword evidence="5 12" id="KW-0812">Transmembrane</keyword>
<evidence type="ECO:0000313" key="14">
    <source>
        <dbReference type="EMBL" id="MTT75365.1"/>
    </source>
</evidence>
<sequence>MRTAFLMTALTVLLVLVGDYFGGARGMMMMLIISLAMNLFSYWNSDKLVLAQYNAKQVDEKSAPALYKMVQRLAERGNLPMPKVYIIDSPVPNAFATGRNPEHAAVAVTTALANALDKDEIEGVLAHELSHVKHGDILIGTIAASMAGIITTLSHWGMFFGGGDRDRNSSSSAIVGLAMMILAPLAAGIIQMAVSRSREYMADKSGGELSSNPDALADALLKIESYAKNRTMPGATENTAHMFIICPFSAKDMQQLFSTHPSTADRVARLRAQAKAMRSSGGAK</sequence>
<evidence type="ECO:0000313" key="17">
    <source>
        <dbReference type="Proteomes" id="UP000484547"/>
    </source>
</evidence>
<keyword evidence="4 12" id="KW-0645">Protease</keyword>
<feature type="active site" evidence="12">
    <location>
        <position position="128"/>
    </location>
</feature>
<accession>A0A7X2XES4</accession>
<comment type="subcellular location">
    <subcellularLocation>
        <location evidence="1 12">Cell membrane</location>
        <topology evidence="1 12">Multi-pass membrane protein</topology>
    </subcellularLocation>
</comment>
<dbReference type="NCBIfam" id="NF002826">
    <property type="entry name" value="PRK03001.1"/>
    <property type="match status" value="1"/>
</dbReference>
<dbReference type="GO" id="GO:0004222">
    <property type="term" value="F:metalloendopeptidase activity"/>
    <property type="evidence" value="ECO:0007669"/>
    <property type="project" value="UniProtKB-UniRule"/>
</dbReference>
<evidence type="ECO:0000256" key="3">
    <source>
        <dbReference type="ARBA" id="ARBA00022475"/>
    </source>
</evidence>
<dbReference type="EMBL" id="WNBM01000001">
    <property type="protein sequence ID" value="MTT75365.1"/>
    <property type="molecule type" value="Genomic_DNA"/>
</dbReference>
<dbReference type="Proteomes" id="UP000443070">
    <property type="component" value="Unassembled WGS sequence"/>
</dbReference>
<dbReference type="Gene3D" id="3.30.2010.10">
    <property type="entry name" value="Metalloproteases ('zincins'), catalytic domain"/>
    <property type="match status" value="1"/>
</dbReference>
<dbReference type="InterPro" id="IPR022919">
    <property type="entry name" value="Pept_M48_protease_HtpX"/>
</dbReference>
<dbReference type="PANTHER" id="PTHR43221">
    <property type="entry name" value="PROTEASE HTPX"/>
    <property type="match status" value="1"/>
</dbReference>
<keyword evidence="16" id="KW-1185">Reference proteome</keyword>
<keyword evidence="9 12" id="KW-1133">Transmembrane helix</keyword>
<keyword evidence="8 12" id="KW-0862">Zinc</keyword>
<feature type="binding site" evidence="12">
    <location>
        <position position="131"/>
    </location>
    <ligand>
        <name>Zn(2+)</name>
        <dbReference type="ChEBI" id="CHEBI:29105"/>
        <note>catalytic</note>
    </ligand>
</feature>
<dbReference type="PANTHER" id="PTHR43221:SF1">
    <property type="entry name" value="PROTEASE HTPX"/>
    <property type="match status" value="1"/>
</dbReference>
<comment type="cofactor">
    <cofactor evidence="12">
        <name>Zn(2+)</name>
        <dbReference type="ChEBI" id="CHEBI:29105"/>
    </cofactor>
    <text evidence="12">Binds 1 zinc ion per subunit.</text>
</comment>
<evidence type="ECO:0000313" key="16">
    <source>
        <dbReference type="Proteomes" id="UP000443070"/>
    </source>
</evidence>
<reference evidence="16 17" key="1">
    <citation type="journal article" date="2019" name="Nat. Med.">
        <title>A library of human gut bacterial isolates paired with longitudinal multiomics data enables mechanistic microbiome research.</title>
        <authorList>
            <person name="Poyet M."/>
            <person name="Groussin M."/>
            <person name="Gibbons S.M."/>
            <person name="Avila-Pacheco J."/>
            <person name="Jiang X."/>
            <person name="Kearney S.M."/>
            <person name="Perrotta A.R."/>
            <person name="Berdy B."/>
            <person name="Zhao S."/>
            <person name="Lieberman T.D."/>
            <person name="Swanson P.K."/>
            <person name="Smith M."/>
            <person name="Roesemann S."/>
            <person name="Alexander J.E."/>
            <person name="Rich S.A."/>
            <person name="Livny J."/>
            <person name="Vlamakis H."/>
            <person name="Clish C."/>
            <person name="Bullock K."/>
            <person name="Deik A."/>
            <person name="Scott J."/>
            <person name="Pierce K.A."/>
            <person name="Xavier R.J."/>
            <person name="Alm E.J."/>
        </authorList>
    </citation>
    <scope>NUCLEOTIDE SEQUENCE [LARGE SCALE GENOMIC DNA]</scope>
    <source>
        <strain evidence="14 17">BIOML-A13</strain>
        <strain evidence="15 16">BIOML-A3</strain>
    </source>
</reference>
<dbReference type="Proteomes" id="UP000484547">
    <property type="component" value="Unassembled WGS sequence"/>
</dbReference>
<dbReference type="InterPro" id="IPR050083">
    <property type="entry name" value="HtpX_protease"/>
</dbReference>
<comment type="similarity">
    <text evidence="2 12">Belongs to the peptidase M48B family.</text>
</comment>
<dbReference type="RefSeq" id="WP_155163694.1">
    <property type="nucleotide sequence ID" value="NZ_WNBG01000001.1"/>
</dbReference>
<evidence type="ECO:0000256" key="5">
    <source>
        <dbReference type="ARBA" id="ARBA00022692"/>
    </source>
</evidence>
<protein>
    <recommendedName>
        <fullName evidence="12">Protease HtpX homolog</fullName>
        <ecNumber evidence="12">3.4.24.-</ecNumber>
    </recommendedName>
</protein>
<evidence type="ECO:0000256" key="11">
    <source>
        <dbReference type="ARBA" id="ARBA00023136"/>
    </source>
</evidence>
<dbReference type="CDD" id="cd07336">
    <property type="entry name" value="M48B_HtpX_like"/>
    <property type="match status" value="1"/>
</dbReference>
<proteinExistence type="inferred from homology"/>
<feature type="transmembrane region" description="Helical" evidence="12">
    <location>
        <begin position="28"/>
        <end position="45"/>
    </location>
</feature>
<organism evidence="14 17">
    <name type="scientific">Phascolarctobacterium faecium</name>
    <dbReference type="NCBI Taxonomy" id="33025"/>
    <lineage>
        <taxon>Bacteria</taxon>
        <taxon>Bacillati</taxon>
        <taxon>Bacillota</taxon>
        <taxon>Negativicutes</taxon>
        <taxon>Acidaminococcales</taxon>
        <taxon>Acidaminococcaceae</taxon>
        <taxon>Phascolarctobacterium</taxon>
    </lineage>
</organism>
<feature type="transmembrane region" description="Helical" evidence="12">
    <location>
        <begin position="137"/>
        <end position="161"/>
    </location>
</feature>
<evidence type="ECO:0000256" key="12">
    <source>
        <dbReference type="HAMAP-Rule" id="MF_00188"/>
    </source>
</evidence>
<gene>
    <name evidence="12 14" type="primary">htpX</name>
    <name evidence="14" type="ORF">GMD11_03645</name>
    <name evidence="15" type="ORF">GMD18_03650</name>
</gene>
<name>A0A7X2XES4_9FIRM</name>
<dbReference type="OrthoDB" id="15218at2"/>
<dbReference type="HAMAP" id="MF_00188">
    <property type="entry name" value="Pept_M48_protease_HtpX"/>
    <property type="match status" value="1"/>
</dbReference>
<evidence type="ECO:0000256" key="2">
    <source>
        <dbReference type="ARBA" id="ARBA00009779"/>
    </source>
</evidence>
<feature type="transmembrane region" description="Helical" evidence="12">
    <location>
        <begin position="173"/>
        <end position="194"/>
    </location>
</feature>
<feature type="binding site" evidence="12">
    <location>
        <position position="127"/>
    </location>
    <ligand>
        <name>Zn(2+)</name>
        <dbReference type="ChEBI" id="CHEBI:29105"/>
        <note>catalytic</note>
    </ligand>
</feature>
<evidence type="ECO:0000256" key="8">
    <source>
        <dbReference type="ARBA" id="ARBA00022833"/>
    </source>
</evidence>
<feature type="binding site" evidence="12">
    <location>
        <position position="199"/>
    </location>
    <ligand>
        <name>Zn(2+)</name>
        <dbReference type="ChEBI" id="CHEBI:29105"/>
        <note>catalytic</note>
    </ligand>
</feature>
<keyword evidence="10 12" id="KW-0482">Metalloprotease</keyword>
<evidence type="ECO:0000256" key="9">
    <source>
        <dbReference type="ARBA" id="ARBA00022989"/>
    </source>
</evidence>
<dbReference type="EC" id="3.4.24.-" evidence="12"/>
<dbReference type="InterPro" id="IPR001915">
    <property type="entry name" value="Peptidase_M48"/>
</dbReference>
<keyword evidence="6 12" id="KW-0479">Metal-binding</keyword>
<evidence type="ECO:0000259" key="13">
    <source>
        <dbReference type="Pfam" id="PF01435"/>
    </source>
</evidence>
<evidence type="ECO:0000256" key="6">
    <source>
        <dbReference type="ARBA" id="ARBA00022723"/>
    </source>
</evidence>
<dbReference type="Pfam" id="PF01435">
    <property type="entry name" value="Peptidase_M48"/>
    <property type="match status" value="1"/>
</dbReference>